<feature type="region of interest" description="Disordered" evidence="2">
    <location>
        <begin position="442"/>
        <end position="468"/>
    </location>
</feature>
<protein>
    <recommendedName>
        <fullName evidence="3">F-box domain-containing protein</fullName>
    </recommendedName>
</protein>
<feature type="region of interest" description="Disordered" evidence="2">
    <location>
        <begin position="1260"/>
        <end position="1279"/>
    </location>
</feature>
<gene>
    <name evidence="4" type="ORF">PENSUB_675</name>
</gene>
<feature type="compositionally biased region" description="Pro residues" evidence="2">
    <location>
        <begin position="1312"/>
        <end position="1324"/>
    </location>
</feature>
<feature type="region of interest" description="Disordered" evidence="2">
    <location>
        <begin position="247"/>
        <end position="269"/>
    </location>
</feature>
<keyword evidence="5" id="KW-1185">Reference proteome</keyword>
<dbReference type="PANTHER" id="PTHR13037:SF24">
    <property type="entry name" value="POLYCOMB PROTEIN PCL-RELATED"/>
    <property type="match status" value="1"/>
</dbReference>
<sequence length="1412" mass="155935">MVSPRSFPFVRPRRNSTKQKNKKGTRLPPPLRLDCRLFHAQVQKDISLMGPPPRAVRGSISGSSKAKRNKGNKDSGSQEVPLKMEIPLASLSIEAAKEYHVECPEKMKTTGRSLTRRNHHQQTRPAITTSKRTSPERSTQTRSVSPQGSLRTIIVLDTPGTSDDEESDISPLSDDRPSAASRSGAALRRFFPELSSANFAVVSPMSADASADQQNLRPIEFSSIFESELHERVHILYKNSADAVESPSTDVDQALEHKPGSSSGSGSEDVFDCASSCYSRRSSITSVGTECFSPAAKELDRYSILSPVAAGVFDDSASACPSRGLSRAPSFASGVPSATSPGPEYAASSIYSSSPTPPSRCTSMSSRISLNDYKNKPLPLEPVQEPSPLAIRRHDHTQQSATTEASLSTGFHSTYRHHNLSHSTSTHWKQSGQACQNCGECAGGRNSGDPVQSRRGRRSEWSEASNGQRLRHIPTLAQAAEELEFALADLARDPHMQQRTLLVLDGPLQISRHNGDLVATRPAPLPPSTKPHSQAQAHSSKSFKKSRSFHTKVKSFDDAISPRSATLKALRSTKERPSPPLPDKESKNKGEAAPKTPKTPKLKDEAKLSFRSSNSISRSTDDFFKSPKMKKSFTLTMPSFRRTHHTRAPTLQEPRLSVVLSSRSETSLLDPHTSTEARPDGPPRLSSHSDPSLDLDEDLDAGAASKRADLLLQLPRLQTQDLAFQNPFEPLSIEEELLALTRTQHEREKQPQPPQPKQMPGAAPSFCAPGPTQTVQHQHPHPAQAVASPRGDAKVSTLQLRIIPPEDEKMLVASELVASEWLRHTQAFVSTAQASSVQLPPEQIYELAATPPSPSSSMPAMFMEQSHMPVDFPIEMPDHLIVLIMGRIDSLDDLFNFVLVNKRFYQIFKRRELFFIKGALFRMSPPAWELREMSPPWKNEWQLLLEPDTPLPEYTPESYLDRYACDIYTLAQLKSMILVRCSPFLRRDTVRGLSGVDIVRAEEVDDAFWRIWTFCRIFGSGKGRENDLEGQMDWLKGGPKARSSFGASSTVTEPFGMNNVLFEPPEGFARGNSVAGLSAKQLYDMTEIWTCLGVLLQPLHGKCVEARNAGIFQGLDIPEGDTVREETALEEWTSYVLTLGLSAVLTLSSLCPAEATTATFTKAQSNGLTKWEPTETETSRSSFLKEAVSRVYEELERSLASSSPKEIAYPQPQSFQRRKQFQEELRTRRLRGPPSREGAPGTSFADERPMSEFSTIVHNLDGRTPRDAPPVPPVPALSFDRLSSSTAASIGPRTPSRTPPRSLTPESNLPIPRSPPLQPVLAPPALRPQVQDPVDRAISRMVNELGFNQDDVKWALKITDTGEGIDVDAAEQLLKQQKRKHERNPFAPRGKDSLLRSVMKRQGSQDSGWRFA</sequence>
<dbReference type="Proteomes" id="UP000186955">
    <property type="component" value="Unassembled WGS sequence"/>
</dbReference>
<evidence type="ECO:0000313" key="4">
    <source>
        <dbReference type="EMBL" id="OKP13484.1"/>
    </source>
</evidence>
<feature type="region of interest" description="Disordered" evidence="2">
    <location>
        <begin position="1"/>
        <end position="31"/>
    </location>
</feature>
<feature type="compositionally biased region" description="Basic residues" evidence="2">
    <location>
        <begin position="541"/>
        <end position="553"/>
    </location>
</feature>
<feature type="compositionally biased region" description="Low complexity" evidence="2">
    <location>
        <begin position="348"/>
        <end position="365"/>
    </location>
</feature>
<feature type="region of interest" description="Disordered" evidence="2">
    <location>
        <begin position="1284"/>
        <end position="1324"/>
    </location>
</feature>
<feature type="compositionally biased region" description="Polar residues" evidence="2">
    <location>
        <begin position="659"/>
        <end position="672"/>
    </location>
</feature>
<feature type="region of interest" description="Disordered" evidence="2">
    <location>
        <begin position="45"/>
        <end position="83"/>
    </location>
</feature>
<feature type="region of interest" description="Disordered" evidence="2">
    <location>
        <begin position="517"/>
        <end position="623"/>
    </location>
</feature>
<feature type="region of interest" description="Disordered" evidence="2">
    <location>
        <begin position="1226"/>
        <end position="1251"/>
    </location>
</feature>
<feature type="region of interest" description="Disordered" evidence="2">
    <location>
        <begin position="1375"/>
        <end position="1412"/>
    </location>
</feature>
<reference evidence="4 5" key="1">
    <citation type="submission" date="2016-10" db="EMBL/GenBank/DDBJ databases">
        <title>Genome sequence of the ascomycete fungus Penicillium subrubescens.</title>
        <authorList>
            <person name="De Vries R.P."/>
            <person name="Peng M."/>
            <person name="Dilokpimol A."/>
            <person name="Hilden K."/>
            <person name="Makela M.R."/>
            <person name="Grigoriev I."/>
            <person name="Riley R."/>
            <person name="Granchi Z."/>
        </authorList>
    </citation>
    <scope>NUCLEOTIDE SEQUENCE [LARGE SCALE GENOMIC DNA]</scope>
    <source>
        <strain evidence="4 5">CBS 132785</strain>
    </source>
</reference>
<dbReference type="PANTHER" id="PTHR13037">
    <property type="entry name" value="FORMIN"/>
    <property type="match status" value="1"/>
</dbReference>
<organism evidence="4 5">
    <name type="scientific">Penicillium subrubescens</name>
    <dbReference type="NCBI Taxonomy" id="1316194"/>
    <lineage>
        <taxon>Eukaryota</taxon>
        <taxon>Fungi</taxon>
        <taxon>Dikarya</taxon>
        <taxon>Ascomycota</taxon>
        <taxon>Pezizomycotina</taxon>
        <taxon>Eurotiomycetes</taxon>
        <taxon>Eurotiomycetidae</taxon>
        <taxon>Eurotiales</taxon>
        <taxon>Aspergillaceae</taxon>
        <taxon>Penicillium</taxon>
    </lineage>
</organism>
<accession>A0A1Q5ULZ8</accession>
<proteinExistence type="predicted"/>
<feature type="compositionally biased region" description="Polar residues" evidence="2">
    <location>
        <begin position="1402"/>
        <end position="1412"/>
    </location>
</feature>
<name>A0A1Q5ULZ8_9EURO</name>
<feature type="compositionally biased region" description="Basic and acidic residues" evidence="2">
    <location>
        <begin position="572"/>
        <end position="592"/>
    </location>
</feature>
<dbReference type="EMBL" id="MNBE01000128">
    <property type="protein sequence ID" value="OKP13484.1"/>
    <property type="molecule type" value="Genomic_DNA"/>
</dbReference>
<dbReference type="SMART" id="SM00256">
    <property type="entry name" value="FBOX"/>
    <property type="match status" value="1"/>
</dbReference>
<evidence type="ECO:0000313" key="5">
    <source>
        <dbReference type="Proteomes" id="UP000186955"/>
    </source>
</evidence>
<evidence type="ECO:0000259" key="3">
    <source>
        <dbReference type="SMART" id="SM00256"/>
    </source>
</evidence>
<dbReference type="InterPro" id="IPR001810">
    <property type="entry name" value="F-box_dom"/>
</dbReference>
<evidence type="ECO:0000256" key="2">
    <source>
        <dbReference type="SAM" id="MobiDB-lite"/>
    </source>
</evidence>
<dbReference type="InterPro" id="IPR036047">
    <property type="entry name" value="F-box-like_dom_sf"/>
</dbReference>
<keyword evidence="1" id="KW-0945">Host-virus interaction</keyword>
<feature type="compositionally biased region" description="Low complexity" evidence="2">
    <location>
        <begin position="1"/>
        <end position="10"/>
    </location>
</feature>
<evidence type="ECO:0000256" key="1">
    <source>
        <dbReference type="ARBA" id="ARBA00022581"/>
    </source>
</evidence>
<feature type="region of interest" description="Disordered" evidence="2">
    <location>
        <begin position="330"/>
        <end position="365"/>
    </location>
</feature>
<feature type="compositionally biased region" description="Low complexity" evidence="2">
    <location>
        <begin position="609"/>
        <end position="618"/>
    </location>
</feature>
<feature type="region of interest" description="Disordered" evidence="2">
    <location>
        <begin position="743"/>
        <end position="791"/>
    </location>
</feature>
<feature type="compositionally biased region" description="Basic residues" evidence="2">
    <location>
        <begin position="11"/>
        <end position="25"/>
    </location>
</feature>
<comment type="caution">
    <text evidence="4">The sequence shown here is derived from an EMBL/GenBank/DDBJ whole genome shotgun (WGS) entry which is preliminary data.</text>
</comment>
<dbReference type="CDD" id="cd09917">
    <property type="entry name" value="F-box_SF"/>
    <property type="match status" value="1"/>
</dbReference>
<feature type="region of interest" description="Disordered" evidence="2">
    <location>
        <begin position="635"/>
        <end position="697"/>
    </location>
</feature>
<feature type="compositionally biased region" description="Low complexity" evidence="2">
    <location>
        <begin position="1292"/>
        <end position="1307"/>
    </location>
</feature>
<feature type="compositionally biased region" description="Polar residues" evidence="2">
    <location>
        <begin position="123"/>
        <end position="150"/>
    </location>
</feature>
<feature type="region of interest" description="Disordered" evidence="2">
    <location>
        <begin position="108"/>
        <end position="180"/>
    </location>
</feature>
<dbReference type="STRING" id="1316194.A0A1Q5ULZ8"/>
<dbReference type="SUPFAM" id="SSF81383">
    <property type="entry name" value="F-box domain"/>
    <property type="match status" value="1"/>
</dbReference>
<feature type="domain" description="F-box" evidence="3">
    <location>
        <begin position="876"/>
        <end position="917"/>
    </location>
</feature>